<organism evidence="2 5">
    <name type="scientific">Orbilia ellipsospora</name>
    <dbReference type="NCBI Taxonomy" id="2528407"/>
    <lineage>
        <taxon>Eukaryota</taxon>
        <taxon>Fungi</taxon>
        <taxon>Dikarya</taxon>
        <taxon>Ascomycota</taxon>
        <taxon>Pezizomycotina</taxon>
        <taxon>Orbiliomycetes</taxon>
        <taxon>Orbiliales</taxon>
        <taxon>Orbiliaceae</taxon>
        <taxon>Orbilia</taxon>
    </lineage>
</organism>
<evidence type="ECO:0000256" key="1">
    <source>
        <dbReference type="SAM" id="MobiDB-lite"/>
    </source>
</evidence>
<evidence type="ECO:0000313" key="5">
    <source>
        <dbReference type="Proteomes" id="UP001365542"/>
    </source>
</evidence>
<keyword evidence="5" id="KW-1185">Reference proteome</keyword>
<evidence type="ECO:0000313" key="3">
    <source>
        <dbReference type="EMBL" id="KAK6526624.1"/>
    </source>
</evidence>
<name>A0AAV9WUQ9_9PEZI</name>
<evidence type="ECO:0008006" key="6">
    <source>
        <dbReference type="Google" id="ProtNLM"/>
    </source>
</evidence>
<sequence>MSTGLANSSNKVSTRLTASSSKVRSSKAKAKATSVTLSRKSLAVQHAQALPLKKVAAKKVKLLATAKLDAKGYTEAQLGFMNYNGQSLQVDGVTYNTPFIVMPAEVYTGEVAAETAIAIQDYNMAINRAIQVENGSRGPSATSYVPICSARDGTVWQGAPTTLDEIVAMSMKDWADYFTFMGVCPHAFELTTRRANIVFFLSTMGIEVEASF</sequence>
<comment type="caution">
    <text evidence="2">The sequence shown here is derived from an EMBL/GenBank/DDBJ whole genome shotgun (WGS) entry which is preliminary data.</text>
</comment>
<gene>
    <name evidence="3" type="ORF">TWF694_005206</name>
    <name evidence="2" type="ORF">TWF694_005546</name>
    <name evidence="4" type="ORF">TWF694_008347</name>
</gene>
<dbReference type="Proteomes" id="UP001365542">
    <property type="component" value="Unassembled WGS sequence"/>
</dbReference>
<dbReference type="AlphaFoldDB" id="A0AAV9WUQ9"/>
<reference evidence="2 5" key="1">
    <citation type="submission" date="2019-10" db="EMBL/GenBank/DDBJ databases">
        <authorList>
            <person name="Palmer J.M."/>
        </authorList>
    </citation>
    <scope>NUCLEOTIDE SEQUENCE [LARGE SCALE GENOMIC DNA]</scope>
    <source>
        <strain evidence="2 5">TWF694</strain>
    </source>
</reference>
<dbReference type="EMBL" id="JAVHJO010000004">
    <property type="protein sequence ID" value="KAK6540966.1"/>
    <property type="molecule type" value="Genomic_DNA"/>
</dbReference>
<dbReference type="EMBL" id="JAVHJO010000017">
    <property type="protein sequence ID" value="KAK6525407.1"/>
    <property type="molecule type" value="Genomic_DNA"/>
</dbReference>
<dbReference type="EMBL" id="JAVHJO010000016">
    <property type="protein sequence ID" value="KAK6526624.1"/>
    <property type="molecule type" value="Genomic_DNA"/>
</dbReference>
<accession>A0AAV9WUQ9</accession>
<protein>
    <recommendedName>
        <fullName evidence="6">Capsid protein</fullName>
    </recommendedName>
</protein>
<proteinExistence type="predicted"/>
<evidence type="ECO:0000313" key="4">
    <source>
        <dbReference type="EMBL" id="KAK6540966.1"/>
    </source>
</evidence>
<feature type="compositionally biased region" description="Polar residues" evidence="1">
    <location>
        <begin position="1"/>
        <end position="14"/>
    </location>
</feature>
<evidence type="ECO:0000313" key="2">
    <source>
        <dbReference type="EMBL" id="KAK6525407.1"/>
    </source>
</evidence>
<feature type="region of interest" description="Disordered" evidence="1">
    <location>
        <begin position="1"/>
        <end position="25"/>
    </location>
</feature>